<sequence length="190" mass="20415">MLNKLIKGDILLSPSKVTATEFQLVLAHQVNKPTLTIKAEGYAEGITAPTIKAIDLTAEVPLFVVTAQDSPAIGFFPYTAQQTFDGIRGDLTEISIQTPEGITTYPVIHLLSGQNAPVHPKALSEISEKQIAGYAYNQSNFNVAFNNAVSQLYKKFPGHISAKVVESGFVAAGSPVGIAYTYVVMEQESN</sequence>
<dbReference type="Proteomes" id="UP001203423">
    <property type="component" value="Unassembled WGS sequence"/>
</dbReference>
<evidence type="ECO:0000313" key="1">
    <source>
        <dbReference type="EMBL" id="MCL1127250.1"/>
    </source>
</evidence>
<reference evidence="1 2" key="1">
    <citation type="submission" date="2022-01" db="EMBL/GenBank/DDBJ databases">
        <title>Whole genome-based taxonomy of the Shewanellaceae.</title>
        <authorList>
            <person name="Martin-Rodriguez A.J."/>
        </authorList>
    </citation>
    <scope>NUCLEOTIDE SEQUENCE [LARGE SCALE GENOMIC DNA]</scope>
    <source>
        <strain evidence="1 2">DSM 17177</strain>
    </source>
</reference>
<organism evidence="1 2">
    <name type="scientific">Shewanella surugensis</name>
    <dbReference type="NCBI Taxonomy" id="212020"/>
    <lineage>
        <taxon>Bacteria</taxon>
        <taxon>Pseudomonadati</taxon>
        <taxon>Pseudomonadota</taxon>
        <taxon>Gammaproteobacteria</taxon>
        <taxon>Alteromonadales</taxon>
        <taxon>Shewanellaceae</taxon>
        <taxon>Shewanella</taxon>
    </lineage>
</organism>
<proteinExistence type="predicted"/>
<keyword evidence="2" id="KW-1185">Reference proteome</keyword>
<comment type="caution">
    <text evidence="1">The sequence shown here is derived from an EMBL/GenBank/DDBJ whole genome shotgun (WGS) entry which is preliminary data.</text>
</comment>
<accession>A0ABT0LHV7</accession>
<name>A0ABT0LHV7_9GAMM</name>
<evidence type="ECO:0000313" key="2">
    <source>
        <dbReference type="Proteomes" id="UP001203423"/>
    </source>
</evidence>
<protein>
    <submittedName>
        <fullName evidence="1">Uncharacterized protein</fullName>
    </submittedName>
</protein>
<gene>
    <name evidence="1" type="ORF">L2764_22915</name>
</gene>
<dbReference type="EMBL" id="JAKIKS010000139">
    <property type="protein sequence ID" value="MCL1127250.1"/>
    <property type="molecule type" value="Genomic_DNA"/>
</dbReference>
<dbReference type="RefSeq" id="WP_248942645.1">
    <property type="nucleotide sequence ID" value="NZ_JAKIKS010000139.1"/>
</dbReference>